<dbReference type="EMBL" id="CAJGYM010000004">
    <property type="protein sequence ID" value="CAD6186297.1"/>
    <property type="molecule type" value="Genomic_DNA"/>
</dbReference>
<comment type="caution">
    <text evidence="1">The sequence shown here is derived from an EMBL/GenBank/DDBJ whole genome shotgun (WGS) entry which is preliminary data.</text>
</comment>
<accession>A0A8S1GRK2</accession>
<keyword evidence="2" id="KW-1185">Reference proteome</keyword>
<evidence type="ECO:0000313" key="1">
    <source>
        <dbReference type="EMBL" id="CAD6186297.1"/>
    </source>
</evidence>
<dbReference type="Proteomes" id="UP000835052">
    <property type="component" value="Unassembled WGS sequence"/>
</dbReference>
<dbReference type="AlphaFoldDB" id="A0A8S1GRK2"/>
<reference evidence="1" key="1">
    <citation type="submission" date="2020-10" db="EMBL/GenBank/DDBJ databases">
        <authorList>
            <person name="Kikuchi T."/>
        </authorList>
    </citation>
    <scope>NUCLEOTIDE SEQUENCE</scope>
    <source>
        <strain evidence="1">NKZ352</strain>
    </source>
</reference>
<evidence type="ECO:0000313" key="2">
    <source>
        <dbReference type="Proteomes" id="UP000835052"/>
    </source>
</evidence>
<organism evidence="1 2">
    <name type="scientific">Caenorhabditis auriculariae</name>
    <dbReference type="NCBI Taxonomy" id="2777116"/>
    <lineage>
        <taxon>Eukaryota</taxon>
        <taxon>Metazoa</taxon>
        <taxon>Ecdysozoa</taxon>
        <taxon>Nematoda</taxon>
        <taxon>Chromadorea</taxon>
        <taxon>Rhabditida</taxon>
        <taxon>Rhabditina</taxon>
        <taxon>Rhabditomorpha</taxon>
        <taxon>Rhabditoidea</taxon>
        <taxon>Rhabditidae</taxon>
        <taxon>Peloderinae</taxon>
        <taxon>Caenorhabditis</taxon>
    </lineage>
</organism>
<sequence>MQLHTSCSFVRWWKFGLRRLKKAQIPIVARNCCSRYKKAGRLPIYPAPCNHLGRLHNANKHRRRDNLSLRHPIREEEIPSHFSRIFLQLRLLQATSQSAALKHPSGHASAE</sequence>
<gene>
    <name evidence="1" type="ORF">CAUJ_LOCUS2216</name>
</gene>
<proteinExistence type="predicted"/>
<protein>
    <submittedName>
        <fullName evidence="1">Uncharacterized protein</fullName>
    </submittedName>
</protein>
<name>A0A8S1GRK2_9PELO</name>